<feature type="compositionally biased region" description="Basic residues" evidence="1">
    <location>
        <begin position="74"/>
        <end position="85"/>
    </location>
</feature>
<protein>
    <submittedName>
        <fullName evidence="2">Uncharacterized protein</fullName>
    </submittedName>
</protein>
<dbReference type="Proteomes" id="UP000823388">
    <property type="component" value="Chromosome 5K"/>
</dbReference>
<evidence type="ECO:0000256" key="1">
    <source>
        <dbReference type="SAM" id="MobiDB-lite"/>
    </source>
</evidence>
<reference evidence="2" key="1">
    <citation type="submission" date="2020-05" db="EMBL/GenBank/DDBJ databases">
        <title>WGS assembly of Panicum virgatum.</title>
        <authorList>
            <person name="Lovell J.T."/>
            <person name="Jenkins J."/>
            <person name="Shu S."/>
            <person name="Juenger T.E."/>
            <person name="Schmutz J."/>
        </authorList>
    </citation>
    <scope>NUCLEOTIDE SEQUENCE</scope>
    <source>
        <strain evidence="2">AP13</strain>
    </source>
</reference>
<feature type="region of interest" description="Disordered" evidence="1">
    <location>
        <begin position="169"/>
        <end position="212"/>
    </location>
</feature>
<comment type="caution">
    <text evidence="2">The sequence shown here is derived from an EMBL/GenBank/DDBJ whole genome shotgun (WGS) entry which is preliminary data.</text>
</comment>
<feature type="compositionally biased region" description="Basic residues" evidence="1">
    <location>
        <begin position="177"/>
        <end position="187"/>
    </location>
</feature>
<proteinExistence type="predicted"/>
<evidence type="ECO:0000313" key="3">
    <source>
        <dbReference type="Proteomes" id="UP000823388"/>
    </source>
</evidence>
<name>A0A8T0T0G9_PANVG</name>
<accession>A0A8T0T0G9</accession>
<organism evidence="2 3">
    <name type="scientific">Panicum virgatum</name>
    <name type="common">Blackwell switchgrass</name>
    <dbReference type="NCBI Taxonomy" id="38727"/>
    <lineage>
        <taxon>Eukaryota</taxon>
        <taxon>Viridiplantae</taxon>
        <taxon>Streptophyta</taxon>
        <taxon>Embryophyta</taxon>
        <taxon>Tracheophyta</taxon>
        <taxon>Spermatophyta</taxon>
        <taxon>Magnoliopsida</taxon>
        <taxon>Liliopsida</taxon>
        <taxon>Poales</taxon>
        <taxon>Poaceae</taxon>
        <taxon>PACMAD clade</taxon>
        <taxon>Panicoideae</taxon>
        <taxon>Panicodae</taxon>
        <taxon>Paniceae</taxon>
        <taxon>Panicinae</taxon>
        <taxon>Panicum</taxon>
        <taxon>Panicum sect. Hiantes</taxon>
    </lineage>
</organism>
<feature type="compositionally biased region" description="Basic residues" evidence="1">
    <location>
        <begin position="119"/>
        <end position="130"/>
    </location>
</feature>
<keyword evidence="3" id="KW-1185">Reference proteome</keyword>
<dbReference type="AlphaFoldDB" id="A0A8T0T0G9"/>
<evidence type="ECO:0000313" key="2">
    <source>
        <dbReference type="EMBL" id="KAG2602693.1"/>
    </source>
</evidence>
<feature type="compositionally biased region" description="Basic residues" evidence="1">
    <location>
        <begin position="91"/>
        <end position="104"/>
    </location>
</feature>
<gene>
    <name evidence="2" type="ORF">PVAP13_5KG722801</name>
</gene>
<sequence length="284" mass="32000">MSPNYSSSSKFHPLCLASTIETKPWRCCTCTVVPRGDGLDVPRRGFQRLARLQNRRLLADPWHGRRPLPFSPVKRVHRRGSRLGRRVLPGRPRRQRERRTRLGVRHASERHDGKPGGQGRRRRPRTHRLGPGRPAAQSAGDQGVAALLRSYQLRVPGRLRGLRQVHVQGGGGLVGARPRRLPRRAPHGAREGGRRGRDHRRRAACQRADQRVPALDHEDVAGAAAAVRHAGGARLSAGALAQLLKCLMVYVNGRLRQEEEEEDDDDDCRRKARCRRCCCKDERN</sequence>
<feature type="region of interest" description="Disordered" evidence="1">
    <location>
        <begin position="62"/>
        <end position="141"/>
    </location>
</feature>
<dbReference type="EMBL" id="CM029045">
    <property type="protein sequence ID" value="KAG2602693.1"/>
    <property type="molecule type" value="Genomic_DNA"/>
</dbReference>